<organism evidence="1">
    <name type="scientific">Fusarium oxysporum (strain Fo5176)</name>
    <name type="common">Fusarium vascular wilt</name>
    <dbReference type="NCBI Taxonomy" id="660025"/>
    <lineage>
        <taxon>Eukaryota</taxon>
        <taxon>Fungi</taxon>
        <taxon>Dikarya</taxon>
        <taxon>Ascomycota</taxon>
        <taxon>Pezizomycotina</taxon>
        <taxon>Sordariomycetes</taxon>
        <taxon>Hypocreomycetidae</taxon>
        <taxon>Hypocreales</taxon>
        <taxon>Nectriaceae</taxon>
        <taxon>Fusarium</taxon>
        <taxon>Fusarium oxysporum species complex</taxon>
    </lineage>
</organism>
<gene>
    <name evidence="1" type="ORF">FOXB_03175</name>
</gene>
<proteinExistence type="predicted"/>
<evidence type="ECO:0000313" key="1">
    <source>
        <dbReference type="EMBL" id="EGU86308.1"/>
    </source>
</evidence>
<accession>F9F9V0</accession>
<comment type="caution">
    <text evidence="1">The sequence shown here is derived from an EMBL/GenBank/DDBJ whole genome shotgun (WGS) entry which is preliminary data.</text>
</comment>
<dbReference type="EMBL" id="AFQF01001077">
    <property type="protein sequence ID" value="EGU86308.1"/>
    <property type="molecule type" value="Genomic_DNA"/>
</dbReference>
<sequence length="106" mass="11900">MDSLHPNNPSFPALPTRAENVEVFIERQNTIIAYFRTMLHKIRSAIVPHPWLARAAVVFKGRNSIRMTVMSTGGSDDTPSQNTTAAFLNFAEVRVDAHCRRISGYI</sequence>
<protein>
    <submittedName>
        <fullName evidence="1">Uncharacterized protein</fullName>
    </submittedName>
</protein>
<reference evidence="1" key="1">
    <citation type="journal article" date="2012" name="Mol. Plant Microbe Interact.">
        <title>A highly conserved effector in Fusarium oxysporum is required for full virulence on Arabidopsis.</title>
        <authorList>
            <person name="Thatcher L.F."/>
            <person name="Gardiner D.M."/>
            <person name="Kazan K."/>
            <person name="Manners J."/>
        </authorList>
    </citation>
    <scope>NUCLEOTIDE SEQUENCE [LARGE SCALE GENOMIC DNA]</scope>
    <source>
        <strain evidence="1">Fo5176</strain>
    </source>
</reference>
<dbReference type="AlphaFoldDB" id="F9F9V0"/>
<name>F9F9V0_FUSOF</name>